<keyword evidence="2 9" id="KW-0813">Transport</keyword>
<feature type="transmembrane region" description="Helical" evidence="9">
    <location>
        <begin position="127"/>
        <end position="147"/>
    </location>
</feature>
<sequence>MRQIERLFVIVNAAAVILLLAGMAGVVGTNVGLRYLTNNSLPWADEAARYMMIWMAFLGAGLALRSGMHVAITNLQDSLPNSARVAVRALILVLLLGFFAFMVWVGWQYMQRMQFQKTPALRLSFKYIYAAMPIGFSLLIVHLLLIAHPFVSAGHYKSHGEETDALPGGANG</sequence>
<dbReference type="PANTHER" id="PTHR35011">
    <property type="entry name" value="2,3-DIKETO-L-GULONATE TRAP TRANSPORTER SMALL PERMEASE PROTEIN YIAM"/>
    <property type="match status" value="1"/>
</dbReference>
<dbReference type="InterPro" id="IPR007387">
    <property type="entry name" value="TRAP_DctQ"/>
</dbReference>
<dbReference type="PANTHER" id="PTHR35011:SF2">
    <property type="entry name" value="2,3-DIKETO-L-GULONATE TRAP TRANSPORTER SMALL PERMEASE PROTEIN YIAM"/>
    <property type="match status" value="1"/>
</dbReference>
<keyword evidence="12" id="KW-1185">Reference proteome</keyword>
<reference evidence="11" key="2">
    <citation type="submission" date="2020-09" db="EMBL/GenBank/DDBJ databases">
        <authorList>
            <person name="Sun Q."/>
            <person name="Zhou Y."/>
        </authorList>
    </citation>
    <scope>NUCLEOTIDE SEQUENCE</scope>
    <source>
        <strain evidence="11">CGMCC 1.7081</strain>
    </source>
</reference>
<dbReference type="GO" id="GO:0022857">
    <property type="term" value="F:transmembrane transporter activity"/>
    <property type="evidence" value="ECO:0007669"/>
    <property type="project" value="UniProtKB-UniRule"/>
</dbReference>
<evidence type="ECO:0000256" key="8">
    <source>
        <dbReference type="ARBA" id="ARBA00038436"/>
    </source>
</evidence>
<evidence type="ECO:0000256" key="9">
    <source>
        <dbReference type="RuleBase" id="RU369079"/>
    </source>
</evidence>
<dbReference type="Proteomes" id="UP000611500">
    <property type="component" value="Unassembled WGS sequence"/>
</dbReference>
<feature type="domain" description="Tripartite ATP-independent periplasmic transporters DctQ component" evidence="10">
    <location>
        <begin position="23"/>
        <end position="144"/>
    </location>
</feature>
<dbReference type="GO" id="GO:0005886">
    <property type="term" value="C:plasma membrane"/>
    <property type="evidence" value="ECO:0007669"/>
    <property type="project" value="UniProtKB-SubCell"/>
</dbReference>
<dbReference type="RefSeq" id="WP_028092793.1">
    <property type="nucleotide sequence ID" value="NZ_BNAP01000002.1"/>
</dbReference>
<keyword evidence="6 9" id="KW-1133">Transmembrane helix</keyword>
<comment type="similarity">
    <text evidence="8 9">Belongs to the TRAP transporter small permease family.</text>
</comment>
<dbReference type="EMBL" id="BNAP01000002">
    <property type="protein sequence ID" value="GHG83205.1"/>
    <property type="molecule type" value="Genomic_DNA"/>
</dbReference>
<accession>A0A8J3H5S4</accession>
<name>A0A8J3H5S4_9RHOB</name>
<organism evidence="11 12">
    <name type="scientific">Pseudodonghicola xiamenensis</name>
    <dbReference type="NCBI Taxonomy" id="337702"/>
    <lineage>
        <taxon>Bacteria</taxon>
        <taxon>Pseudomonadati</taxon>
        <taxon>Pseudomonadota</taxon>
        <taxon>Alphaproteobacteria</taxon>
        <taxon>Rhodobacterales</taxon>
        <taxon>Paracoccaceae</taxon>
        <taxon>Pseudodonghicola</taxon>
    </lineage>
</organism>
<feature type="transmembrane region" description="Helical" evidence="9">
    <location>
        <begin position="47"/>
        <end position="64"/>
    </location>
</feature>
<reference evidence="11" key="1">
    <citation type="journal article" date="2014" name="Int. J. Syst. Evol. Microbiol.">
        <title>Complete genome sequence of Corynebacterium casei LMG S-19264T (=DSM 44701T), isolated from a smear-ripened cheese.</title>
        <authorList>
            <consortium name="US DOE Joint Genome Institute (JGI-PGF)"/>
            <person name="Walter F."/>
            <person name="Albersmeier A."/>
            <person name="Kalinowski J."/>
            <person name="Ruckert C."/>
        </authorList>
    </citation>
    <scope>NUCLEOTIDE SEQUENCE</scope>
    <source>
        <strain evidence="11">CGMCC 1.7081</strain>
    </source>
</reference>
<evidence type="ECO:0000313" key="11">
    <source>
        <dbReference type="EMBL" id="GHG83205.1"/>
    </source>
</evidence>
<keyword evidence="3" id="KW-1003">Cell membrane</keyword>
<keyword evidence="7 9" id="KW-0472">Membrane</keyword>
<feature type="transmembrane region" description="Helical" evidence="9">
    <location>
        <begin position="85"/>
        <end position="107"/>
    </location>
</feature>
<protein>
    <recommendedName>
        <fullName evidence="9">TRAP transporter small permease protein</fullName>
    </recommendedName>
</protein>
<evidence type="ECO:0000256" key="4">
    <source>
        <dbReference type="ARBA" id="ARBA00022519"/>
    </source>
</evidence>
<proteinExistence type="inferred from homology"/>
<keyword evidence="5 9" id="KW-0812">Transmembrane</keyword>
<gene>
    <name evidence="11" type="ORF">GCM10010961_08390</name>
</gene>
<evidence type="ECO:0000259" key="10">
    <source>
        <dbReference type="Pfam" id="PF04290"/>
    </source>
</evidence>
<dbReference type="InterPro" id="IPR055348">
    <property type="entry name" value="DctQ"/>
</dbReference>
<comment type="subcellular location">
    <subcellularLocation>
        <location evidence="1 9">Cell inner membrane</location>
        <topology evidence="1 9">Multi-pass membrane protein</topology>
    </subcellularLocation>
</comment>
<evidence type="ECO:0000256" key="3">
    <source>
        <dbReference type="ARBA" id="ARBA00022475"/>
    </source>
</evidence>
<comment type="caution">
    <text evidence="11">The sequence shown here is derived from an EMBL/GenBank/DDBJ whole genome shotgun (WGS) entry which is preliminary data.</text>
</comment>
<dbReference type="Pfam" id="PF04290">
    <property type="entry name" value="DctQ"/>
    <property type="match status" value="1"/>
</dbReference>
<dbReference type="GO" id="GO:0015740">
    <property type="term" value="P:C4-dicarboxylate transport"/>
    <property type="evidence" value="ECO:0007669"/>
    <property type="project" value="TreeGrafter"/>
</dbReference>
<evidence type="ECO:0000256" key="2">
    <source>
        <dbReference type="ARBA" id="ARBA00022448"/>
    </source>
</evidence>
<comment type="subunit">
    <text evidence="9">The complex comprises the extracytoplasmic solute receptor protein and the two transmembrane proteins.</text>
</comment>
<evidence type="ECO:0000256" key="1">
    <source>
        <dbReference type="ARBA" id="ARBA00004429"/>
    </source>
</evidence>
<dbReference type="AlphaFoldDB" id="A0A8J3H5S4"/>
<comment type="function">
    <text evidence="9">Part of the tripartite ATP-independent periplasmic (TRAP) transport system.</text>
</comment>
<evidence type="ECO:0000313" key="12">
    <source>
        <dbReference type="Proteomes" id="UP000611500"/>
    </source>
</evidence>
<evidence type="ECO:0000256" key="5">
    <source>
        <dbReference type="ARBA" id="ARBA00022692"/>
    </source>
</evidence>
<evidence type="ECO:0000256" key="6">
    <source>
        <dbReference type="ARBA" id="ARBA00022989"/>
    </source>
</evidence>
<keyword evidence="4 9" id="KW-0997">Cell inner membrane</keyword>
<feature type="transmembrane region" description="Helical" evidence="9">
    <location>
        <begin position="7"/>
        <end position="27"/>
    </location>
</feature>
<evidence type="ECO:0000256" key="7">
    <source>
        <dbReference type="ARBA" id="ARBA00023136"/>
    </source>
</evidence>